<gene>
    <name evidence="1" type="ORF">UU77_C0005G0009</name>
</gene>
<sequence>MLTLPDLQEAVKWCRNWGHHHILNSNPLVFDINNVRWDKNAGVLTIKTIRPKGWEFRVNNVREIDAYFNGTRIPPD</sequence>
<dbReference type="Proteomes" id="UP000034507">
    <property type="component" value="Unassembled WGS sequence"/>
</dbReference>
<proteinExistence type="predicted"/>
<protein>
    <submittedName>
        <fullName evidence="1">Uncharacterized protein</fullName>
    </submittedName>
</protein>
<reference evidence="1 2" key="1">
    <citation type="journal article" date="2015" name="Nature">
        <title>rRNA introns, odd ribosomes, and small enigmatic genomes across a large radiation of phyla.</title>
        <authorList>
            <person name="Brown C.T."/>
            <person name="Hug L.A."/>
            <person name="Thomas B.C."/>
            <person name="Sharon I."/>
            <person name="Castelle C.J."/>
            <person name="Singh A."/>
            <person name="Wilkins M.J."/>
            <person name="Williams K.H."/>
            <person name="Banfield J.F."/>
        </authorList>
    </citation>
    <scope>NUCLEOTIDE SEQUENCE [LARGE SCALE GENOMIC DNA]</scope>
</reference>
<dbReference type="AlphaFoldDB" id="A0A0G0ZGW8"/>
<evidence type="ECO:0000313" key="1">
    <source>
        <dbReference type="EMBL" id="KKS21281.1"/>
    </source>
</evidence>
<evidence type="ECO:0000313" key="2">
    <source>
        <dbReference type="Proteomes" id="UP000034507"/>
    </source>
</evidence>
<dbReference type="EMBL" id="LCBX01000005">
    <property type="protein sequence ID" value="KKS21281.1"/>
    <property type="molecule type" value="Genomic_DNA"/>
</dbReference>
<organism evidence="1 2">
    <name type="scientific">candidate division WWE3 bacterium GW2011_GWC1_41_7</name>
    <dbReference type="NCBI Taxonomy" id="1619119"/>
    <lineage>
        <taxon>Bacteria</taxon>
        <taxon>Katanobacteria</taxon>
    </lineage>
</organism>
<name>A0A0G0ZGW8_UNCKA</name>
<comment type="caution">
    <text evidence="1">The sequence shown here is derived from an EMBL/GenBank/DDBJ whole genome shotgun (WGS) entry which is preliminary data.</text>
</comment>
<accession>A0A0G0ZGW8</accession>